<dbReference type="EMBL" id="MARB01000008">
    <property type="protein sequence ID" value="ODJ88052.1"/>
    <property type="molecule type" value="Genomic_DNA"/>
</dbReference>
<dbReference type="Gene3D" id="3.10.20.30">
    <property type="match status" value="1"/>
</dbReference>
<dbReference type="InterPro" id="IPR012675">
    <property type="entry name" value="Beta-grasp_dom_sf"/>
</dbReference>
<dbReference type="CDD" id="cd00565">
    <property type="entry name" value="Ubl_ThiS"/>
    <property type="match status" value="1"/>
</dbReference>
<dbReference type="SUPFAM" id="SSF54285">
    <property type="entry name" value="MoaD/ThiS"/>
    <property type="match status" value="1"/>
</dbReference>
<proteinExistence type="predicted"/>
<reference evidence="1 2" key="1">
    <citation type="submission" date="2016-06" db="EMBL/GenBank/DDBJ databases">
        <title>Genome sequence of endosymbiont of Candidatus Endolucinida thiodiazotropha.</title>
        <authorList>
            <person name="Poehlein A."/>
            <person name="Koenig S."/>
            <person name="Heiden S.E."/>
            <person name="Thuermer A."/>
            <person name="Voget S."/>
            <person name="Daniel R."/>
            <person name="Markert S."/>
            <person name="Gros O."/>
            <person name="Schweder T."/>
        </authorList>
    </citation>
    <scope>NUCLEOTIDE SEQUENCE [LARGE SCALE GENOMIC DNA]</scope>
    <source>
        <strain evidence="1 2">COS</strain>
    </source>
</reference>
<dbReference type="AlphaFoldDB" id="A0A7Z0VLV0"/>
<dbReference type="Proteomes" id="UP000094769">
    <property type="component" value="Unassembled WGS sequence"/>
</dbReference>
<accession>A0A7Z0VLV0</accession>
<dbReference type="InterPro" id="IPR016155">
    <property type="entry name" value="Mopterin_synth/thiamin_S_b"/>
</dbReference>
<evidence type="ECO:0000313" key="1">
    <source>
        <dbReference type="EMBL" id="ODJ88052.1"/>
    </source>
</evidence>
<gene>
    <name evidence="1" type="ORF">CODIS_18260</name>
</gene>
<protein>
    <submittedName>
        <fullName evidence="1">Sulfur carrier protein ThiS</fullName>
    </submittedName>
</protein>
<evidence type="ECO:0000313" key="2">
    <source>
        <dbReference type="Proteomes" id="UP000094769"/>
    </source>
</evidence>
<keyword evidence="2" id="KW-1185">Reference proteome</keyword>
<sequence>MSEVNVEFKLYASLMAYLPSGATDHAVNVTLSEGATIFDLMERYQVPREQAHLVVCNGLFVPPSQRETYRLQDGDVIALWPPVAGG</sequence>
<name>A0A7Z0VLV0_9GAMM</name>
<organism evidence="1 2">
    <name type="scientific">Candidatus Thiodiazotropha endolucinida</name>
    <dbReference type="NCBI Taxonomy" id="1655433"/>
    <lineage>
        <taxon>Bacteria</taxon>
        <taxon>Pseudomonadati</taxon>
        <taxon>Pseudomonadota</taxon>
        <taxon>Gammaproteobacteria</taxon>
        <taxon>Chromatiales</taxon>
        <taxon>Sedimenticolaceae</taxon>
        <taxon>Candidatus Thiodiazotropha</taxon>
    </lineage>
</organism>
<comment type="caution">
    <text evidence="1">The sequence shown here is derived from an EMBL/GenBank/DDBJ whole genome shotgun (WGS) entry which is preliminary data.</text>
</comment>
<dbReference type="Pfam" id="PF02597">
    <property type="entry name" value="ThiS"/>
    <property type="match status" value="1"/>
</dbReference>
<dbReference type="InterPro" id="IPR003749">
    <property type="entry name" value="ThiS/MoaD-like"/>
</dbReference>